<evidence type="ECO:0000313" key="3">
    <source>
        <dbReference type="Proteomes" id="UP000663833"/>
    </source>
</evidence>
<name>A0A817SYH1_9BILA</name>
<organism evidence="1 3">
    <name type="scientific">Rotaria socialis</name>
    <dbReference type="NCBI Taxonomy" id="392032"/>
    <lineage>
        <taxon>Eukaryota</taxon>
        <taxon>Metazoa</taxon>
        <taxon>Spiralia</taxon>
        <taxon>Gnathifera</taxon>
        <taxon>Rotifera</taxon>
        <taxon>Eurotatoria</taxon>
        <taxon>Bdelloidea</taxon>
        <taxon>Philodinida</taxon>
        <taxon>Philodinidae</taxon>
        <taxon>Rotaria</taxon>
    </lineage>
</organism>
<dbReference type="Proteomes" id="UP000663833">
    <property type="component" value="Unassembled WGS sequence"/>
</dbReference>
<evidence type="ECO:0000313" key="1">
    <source>
        <dbReference type="EMBL" id="CAF3300522.1"/>
    </source>
</evidence>
<sequence>MPPNCSREMDDGANKSKYTFRLYTLLGIEFQNFGLHPPTLGLRFRTFVRSGNSS</sequence>
<gene>
    <name evidence="2" type="ORF">HFQ381_LOCUS33445</name>
    <name evidence="1" type="ORF">LUA448_LOCUS8024</name>
</gene>
<dbReference type="EMBL" id="CAJOBO010010472">
    <property type="protein sequence ID" value="CAF4599354.1"/>
    <property type="molecule type" value="Genomic_DNA"/>
</dbReference>
<dbReference type="EMBL" id="CAJNYD010000826">
    <property type="protein sequence ID" value="CAF3300522.1"/>
    <property type="molecule type" value="Genomic_DNA"/>
</dbReference>
<dbReference type="Proteomes" id="UP000663851">
    <property type="component" value="Unassembled WGS sequence"/>
</dbReference>
<evidence type="ECO:0000313" key="2">
    <source>
        <dbReference type="EMBL" id="CAF4599354.1"/>
    </source>
</evidence>
<feature type="non-terminal residue" evidence="1">
    <location>
        <position position="54"/>
    </location>
</feature>
<reference evidence="1" key="1">
    <citation type="submission" date="2021-02" db="EMBL/GenBank/DDBJ databases">
        <authorList>
            <person name="Nowell W R."/>
        </authorList>
    </citation>
    <scope>NUCLEOTIDE SEQUENCE</scope>
</reference>
<protein>
    <submittedName>
        <fullName evidence="1">Uncharacterized protein</fullName>
    </submittedName>
</protein>
<proteinExistence type="predicted"/>
<comment type="caution">
    <text evidence="1">The sequence shown here is derived from an EMBL/GenBank/DDBJ whole genome shotgun (WGS) entry which is preliminary data.</text>
</comment>
<accession>A0A817SYH1</accession>
<dbReference type="AlphaFoldDB" id="A0A817SYH1"/>